<keyword evidence="3" id="KW-1185">Reference proteome</keyword>
<name>A0ABX8R894_9CLOT</name>
<feature type="domain" description="DUF58" evidence="1">
    <location>
        <begin position="42"/>
        <end position="241"/>
    </location>
</feature>
<dbReference type="PANTHER" id="PTHR33608">
    <property type="entry name" value="BLL2464 PROTEIN"/>
    <property type="match status" value="1"/>
</dbReference>
<proteinExistence type="predicted"/>
<evidence type="ECO:0000259" key="1">
    <source>
        <dbReference type="Pfam" id="PF01882"/>
    </source>
</evidence>
<protein>
    <submittedName>
        <fullName evidence="2">DUF58 domain-containing protein</fullName>
    </submittedName>
</protein>
<evidence type="ECO:0000313" key="2">
    <source>
        <dbReference type="EMBL" id="QXM05248.1"/>
    </source>
</evidence>
<dbReference type="Proteomes" id="UP000886818">
    <property type="component" value="Chromosome"/>
</dbReference>
<dbReference type="RefSeq" id="WP_218281948.1">
    <property type="nucleotide sequence ID" value="NZ_CP078093.1"/>
</dbReference>
<dbReference type="PANTHER" id="PTHR33608:SF7">
    <property type="entry name" value="DUF58 DOMAIN-CONTAINING PROTEIN"/>
    <property type="match status" value="1"/>
</dbReference>
<reference evidence="2" key="1">
    <citation type="submission" date="2021-07" db="EMBL/GenBank/DDBJ databases">
        <title>Complete genome sequence of Crassaminicella sp. 143-21, isolated from a deep-sea hydrothermal vent.</title>
        <authorList>
            <person name="Li X."/>
        </authorList>
    </citation>
    <scope>NUCLEOTIDE SEQUENCE</scope>
    <source>
        <strain evidence="2">143-21</strain>
    </source>
</reference>
<dbReference type="Pfam" id="PF01882">
    <property type="entry name" value="DUF58"/>
    <property type="match status" value="1"/>
</dbReference>
<sequence length="279" mass="32077">MDAFLKEIEKLNILPRKRLIKGGKGNYKGQGFGNSLDFYGHREYAVGDDVRKIDWKAYSRTKKFYIKEFTEERQMHVNIILDYSASMDFGIPNKWEVAKKFALGMSYLTLKQNDYLSFYILNDEMKSIQKNVKGKEYLYELLKTISQSKAKGSTDFQCISNVDFFMSGITFIISDCFGEGLEQALNILCVGGQEVVLIHVLSPDELNPSYEDELKLVDMETGAIRRIQFNDKVREIYIKKMKAFIESCKNICISRKVSYVLAPTDQNPARMMAKLLGGF</sequence>
<evidence type="ECO:0000313" key="3">
    <source>
        <dbReference type="Proteomes" id="UP000886818"/>
    </source>
</evidence>
<gene>
    <name evidence="2" type="ORF">KVH43_07535</name>
</gene>
<dbReference type="EMBL" id="CP078093">
    <property type="protein sequence ID" value="QXM05248.1"/>
    <property type="molecule type" value="Genomic_DNA"/>
</dbReference>
<organism evidence="2 3">
    <name type="scientific">Crassaminicella indica</name>
    <dbReference type="NCBI Taxonomy" id="2855394"/>
    <lineage>
        <taxon>Bacteria</taxon>
        <taxon>Bacillati</taxon>
        <taxon>Bacillota</taxon>
        <taxon>Clostridia</taxon>
        <taxon>Eubacteriales</taxon>
        <taxon>Clostridiaceae</taxon>
        <taxon>Crassaminicella</taxon>
    </lineage>
</organism>
<dbReference type="InterPro" id="IPR002881">
    <property type="entry name" value="DUF58"/>
</dbReference>
<accession>A0ABX8R894</accession>